<feature type="compositionally biased region" description="Basic and acidic residues" evidence="1">
    <location>
        <begin position="217"/>
        <end position="228"/>
    </location>
</feature>
<feature type="compositionally biased region" description="Low complexity" evidence="1">
    <location>
        <begin position="203"/>
        <end position="216"/>
    </location>
</feature>
<dbReference type="AlphaFoldDB" id="A0A8H5Y9B5"/>
<accession>A0A8H5Y9B5</accession>
<feature type="region of interest" description="Disordered" evidence="1">
    <location>
        <begin position="203"/>
        <end position="228"/>
    </location>
</feature>
<comment type="caution">
    <text evidence="2">The sequence shown here is derived from an EMBL/GenBank/DDBJ whole genome shotgun (WGS) entry which is preliminary data.</text>
</comment>
<feature type="compositionally biased region" description="Polar residues" evidence="1">
    <location>
        <begin position="303"/>
        <end position="321"/>
    </location>
</feature>
<dbReference type="EMBL" id="JAAOAN010000405">
    <property type="protein sequence ID" value="KAF5707944.1"/>
    <property type="molecule type" value="Genomic_DNA"/>
</dbReference>
<reference evidence="2 3" key="1">
    <citation type="submission" date="2020-05" db="EMBL/GenBank/DDBJ databases">
        <title>Identification and distribution of gene clusters putatively required for synthesis of sphingolipid metabolism inhibitors in phylogenetically diverse species of the filamentous fungus Fusarium.</title>
        <authorList>
            <person name="Kim H.-S."/>
            <person name="Busman M."/>
            <person name="Brown D.W."/>
            <person name="Divon H."/>
            <person name="Uhlig S."/>
            <person name="Proctor R.H."/>
        </authorList>
    </citation>
    <scope>NUCLEOTIDE SEQUENCE [LARGE SCALE GENOMIC DNA]</scope>
    <source>
        <strain evidence="2 3">NRRL 66235</strain>
    </source>
</reference>
<evidence type="ECO:0000313" key="2">
    <source>
        <dbReference type="EMBL" id="KAF5707944.1"/>
    </source>
</evidence>
<name>A0A8H5Y9B5_9HYPO</name>
<feature type="region of interest" description="Disordered" evidence="1">
    <location>
        <begin position="303"/>
        <end position="336"/>
    </location>
</feature>
<proteinExistence type="predicted"/>
<dbReference type="Proteomes" id="UP000544331">
    <property type="component" value="Unassembled WGS sequence"/>
</dbReference>
<gene>
    <name evidence="2" type="ORF">FMUND_10809</name>
</gene>
<evidence type="ECO:0000256" key="1">
    <source>
        <dbReference type="SAM" id="MobiDB-lite"/>
    </source>
</evidence>
<protein>
    <submittedName>
        <fullName evidence="2">Peptidase (PNG1)</fullName>
    </submittedName>
</protein>
<dbReference type="OrthoDB" id="409136at2759"/>
<keyword evidence="3" id="KW-1185">Reference proteome</keyword>
<sequence length="881" mass="100836">MSTSKALIEWGHTVLSLPSVETLYNYRERETPKRFNPDPTLAAFHIYTTNRSRKPRVQPLKNNGATDGRSWALKFHDARKHVVHEWDSDIRGLRLNYDGGAWAMWDDNKARFCNLLENKPRFAKAISDPNLHPTGVTPLWVLRGFFIGPDARRCPPYITVMCSKESLSRHLVDYIQGKLQSLQENDLADWGVTRLPNVHVSEFGSPIESPGSSSEELPQHEEKDKSAQEIRIHLTERDLPVTIPSDETRASWDNRQHRSGIRLRISEDSIVYRQATIGGLVQVGEDIFGLTVAHVFSSEYSAQRSDVQEQQQNPVTAPNQDSEARMGDNSTLSGRWRNPFRQSMVFDWALVEMPSIETYNPRPEEWEDVNLVETISGDFRPVLVIPEMPVNGIPVALATPGAALCLRGIVTGEDAFVNMPGSPNPYITWVLRMEQPWLIRSGDSGSWAFDAGSGDLLGILVAGCPELHEAYIIPAYQVFGDIRRTLGKDVRLPNCYPLTGKVHQELSHLEKTILGFKADMKLQKVGMDPVSVLELERIEKGVAPYFTRAQTVFSKDRQDPQNHRETGSGWWTPSELQSLISEEMKKFEDNFHRVWLPWESLTFDDTQLYKDNLRRSPLECFNFFLNKLKDIWFGPYSRDQDRHITVLALLWVHLILGERSLKISSSDVSTAGYNISQVIEDERRSCANYSIVDLPRDRRSITAAFVRIQHRLEVSIYMVKKRCYATLPDKAPFDLENVNNPMLLVAVLLNESENRILVLDPPIDANRSWRFLGLPCIQVNEALDEEQNLELFLSTKMGLENTSYDQAEKLELEPRHSRFWLEGPNTYVDVTAYKVILSDEEWKSTSSRLYEMDVVGVDLEYAAKKVWGWHYIRILQFLGYN</sequence>
<evidence type="ECO:0000313" key="3">
    <source>
        <dbReference type="Proteomes" id="UP000544331"/>
    </source>
</evidence>
<organism evidence="2 3">
    <name type="scientific">Fusarium mundagurra</name>
    <dbReference type="NCBI Taxonomy" id="1567541"/>
    <lineage>
        <taxon>Eukaryota</taxon>
        <taxon>Fungi</taxon>
        <taxon>Dikarya</taxon>
        <taxon>Ascomycota</taxon>
        <taxon>Pezizomycotina</taxon>
        <taxon>Sordariomycetes</taxon>
        <taxon>Hypocreomycetidae</taxon>
        <taxon>Hypocreales</taxon>
        <taxon>Nectriaceae</taxon>
        <taxon>Fusarium</taxon>
        <taxon>Fusarium fujikuroi species complex</taxon>
    </lineage>
</organism>